<reference evidence="1 2" key="1">
    <citation type="submission" date="2020-04" db="EMBL/GenBank/DDBJ databases">
        <title>Description of novel Gluconacetobacter.</title>
        <authorList>
            <person name="Sombolestani A."/>
        </authorList>
    </citation>
    <scope>NUCLEOTIDE SEQUENCE [LARGE SCALE GENOMIC DNA]</scope>
    <source>
        <strain evidence="1 2">LMG 22058</strain>
    </source>
</reference>
<evidence type="ECO:0000313" key="2">
    <source>
        <dbReference type="Proteomes" id="UP000530320"/>
    </source>
</evidence>
<evidence type="ECO:0000313" key="1">
    <source>
        <dbReference type="EMBL" id="MBB2198953.1"/>
    </source>
</evidence>
<proteinExistence type="predicted"/>
<protein>
    <submittedName>
        <fullName evidence="1">Uncharacterized protein</fullName>
    </submittedName>
</protein>
<sequence>MRWGSVMLRILLALAGIGVLVGIGGFMSLGAFPPPAPTVPVHKDLPPDRFVHS</sequence>
<organism evidence="1 2">
    <name type="scientific">Gluconacetobacter dulcium</name>
    <dbReference type="NCBI Taxonomy" id="2729096"/>
    <lineage>
        <taxon>Bacteria</taxon>
        <taxon>Pseudomonadati</taxon>
        <taxon>Pseudomonadota</taxon>
        <taxon>Alphaproteobacteria</taxon>
        <taxon>Acetobacterales</taxon>
        <taxon>Acetobacteraceae</taxon>
        <taxon>Gluconacetobacter</taxon>
    </lineage>
</organism>
<dbReference type="AlphaFoldDB" id="A0A7W4PIR7"/>
<comment type="caution">
    <text evidence="1">The sequence shown here is derived from an EMBL/GenBank/DDBJ whole genome shotgun (WGS) entry which is preliminary data.</text>
</comment>
<dbReference type="RefSeq" id="WP_183010040.1">
    <property type="nucleotide sequence ID" value="NZ_JABEQP010000013.1"/>
</dbReference>
<gene>
    <name evidence="1" type="ORF">HLH44_16090</name>
</gene>
<accession>A0A7W4PIR7</accession>
<dbReference type="Proteomes" id="UP000530320">
    <property type="component" value="Unassembled WGS sequence"/>
</dbReference>
<dbReference type="EMBL" id="JABEQP010000013">
    <property type="protein sequence ID" value="MBB2198953.1"/>
    <property type="molecule type" value="Genomic_DNA"/>
</dbReference>
<name>A0A7W4PIR7_9PROT</name>